<keyword evidence="4 7" id="KW-0472">Membrane</keyword>
<comment type="subcellular location">
    <subcellularLocation>
        <location evidence="1">Membrane</location>
        <topology evidence="1">Multi-pass membrane protein</topology>
    </subcellularLocation>
</comment>
<keyword evidence="9" id="KW-1185">Reference proteome</keyword>
<dbReference type="InterPro" id="IPR051668">
    <property type="entry name" value="ATG33"/>
</dbReference>
<evidence type="ECO:0000313" key="9">
    <source>
        <dbReference type="Proteomes" id="UP001392437"/>
    </source>
</evidence>
<evidence type="ECO:0000256" key="5">
    <source>
        <dbReference type="ARBA" id="ARBA00038013"/>
    </source>
</evidence>
<sequence length="312" mass="33865">MATTKVTALKFVGTVSLGLLTGVSYTLSTLTIPSLLDLPSASSAAKVFGGLRTTATTHLNALTGVAGSAFLLAFTLSPRGYRHPYLLYTSLFVLGTKLTDLVTPSLFGTASSDPSSRASRKRRAAAATARKEKQAARRMEASYEVLGDSHSDEGALSASGEELDEDTNGEEVRSEVELFVKNQLMQTALSGVGFTMAVLGLWGDGAHRVLGEMPRSSSCSVVGHGIWFQCRCLPSKPASASRSRWWIFGVIIFYHSLYDDMGNVIDARIIPAYEEQTTKRCFKEFKTLTDELSSQAPYSRKTTCLAYKMERP</sequence>
<name>A0AAW0QCT2_9PEZI</name>
<feature type="transmembrane region" description="Helical" evidence="7">
    <location>
        <begin position="55"/>
        <end position="74"/>
    </location>
</feature>
<reference evidence="8 9" key="1">
    <citation type="submission" date="2023-01" db="EMBL/GenBank/DDBJ databases">
        <title>Analysis of 21 Apiospora genomes using comparative genomics revels a genus with tremendous synthesis potential of carbohydrate active enzymes and secondary metabolites.</title>
        <authorList>
            <person name="Sorensen T."/>
        </authorList>
    </citation>
    <scope>NUCLEOTIDE SEQUENCE [LARGE SCALE GENOMIC DNA]</scope>
    <source>
        <strain evidence="8 9">CBS 117206</strain>
    </source>
</reference>
<comment type="similarity">
    <text evidence="5">Belongs to the ATG33 family.</text>
</comment>
<accession>A0AAW0QCT2</accession>
<evidence type="ECO:0000256" key="2">
    <source>
        <dbReference type="ARBA" id="ARBA00022692"/>
    </source>
</evidence>
<dbReference type="PANTHER" id="PTHR37278:SF1">
    <property type="entry name" value="AUTOPHAGY-RELATED PROTEIN 33-RELATED"/>
    <property type="match status" value="1"/>
</dbReference>
<evidence type="ECO:0000256" key="3">
    <source>
        <dbReference type="ARBA" id="ARBA00022989"/>
    </source>
</evidence>
<dbReference type="PANTHER" id="PTHR37278">
    <property type="entry name" value="AUTOPHAGY-RELATED PROTEIN 33-RELATED"/>
    <property type="match status" value="1"/>
</dbReference>
<keyword evidence="2 7" id="KW-0812">Transmembrane</keyword>
<evidence type="ECO:0008006" key="10">
    <source>
        <dbReference type="Google" id="ProtNLM"/>
    </source>
</evidence>
<dbReference type="Proteomes" id="UP001392437">
    <property type="component" value="Unassembled WGS sequence"/>
</dbReference>
<comment type="caution">
    <text evidence="8">The sequence shown here is derived from an EMBL/GenBank/DDBJ whole genome shotgun (WGS) entry which is preliminary data.</text>
</comment>
<dbReference type="GO" id="GO:0016236">
    <property type="term" value="P:macroautophagy"/>
    <property type="evidence" value="ECO:0007669"/>
    <property type="project" value="TreeGrafter"/>
</dbReference>
<evidence type="ECO:0000313" key="8">
    <source>
        <dbReference type="EMBL" id="KAK8095583.1"/>
    </source>
</evidence>
<dbReference type="EMBL" id="JAQQWP010000011">
    <property type="protein sequence ID" value="KAK8095583.1"/>
    <property type="molecule type" value="Genomic_DNA"/>
</dbReference>
<feature type="region of interest" description="Disordered" evidence="6">
    <location>
        <begin position="147"/>
        <end position="169"/>
    </location>
</feature>
<proteinExistence type="inferred from homology"/>
<evidence type="ECO:0000256" key="6">
    <source>
        <dbReference type="SAM" id="MobiDB-lite"/>
    </source>
</evidence>
<feature type="transmembrane region" description="Helical" evidence="7">
    <location>
        <begin position="12"/>
        <end position="35"/>
    </location>
</feature>
<keyword evidence="3 7" id="KW-1133">Transmembrane helix</keyword>
<evidence type="ECO:0000256" key="4">
    <source>
        <dbReference type="ARBA" id="ARBA00023136"/>
    </source>
</evidence>
<gene>
    <name evidence="8" type="ORF">PG999_013605</name>
</gene>
<feature type="region of interest" description="Disordered" evidence="6">
    <location>
        <begin position="109"/>
        <end position="131"/>
    </location>
</feature>
<dbReference type="GO" id="GO:0005741">
    <property type="term" value="C:mitochondrial outer membrane"/>
    <property type="evidence" value="ECO:0007669"/>
    <property type="project" value="TreeGrafter"/>
</dbReference>
<evidence type="ECO:0000256" key="1">
    <source>
        <dbReference type="ARBA" id="ARBA00004141"/>
    </source>
</evidence>
<dbReference type="GO" id="GO:0000422">
    <property type="term" value="P:autophagy of mitochondrion"/>
    <property type="evidence" value="ECO:0007669"/>
    <property type="project" value="TreeGrafter"/>
</dbReference>
<protein>
    <recommendedName>
        <fullName evidence="10">Autophagy-related protein 33</fullName>
    </recommendedName>
</protein>
<organism evidence="8 9">
    <name type="scientific">Apiospora kogelbergensis</name>
    <dbReference type="NCBI Taxonomy" id="1337665"/>
    <lineage>
        <taxon>Eukaryota</taxon>
        <taxon>Fungi</taxon>
        <taxon>Dikarya</taxon>
        <taxon>Ascomycota</taxon>
        <taxon>Pezizomycotina</taxon>
        <taxon>Sordariomycetes</taxon>
        <taxon>Xylariomycetidae</taxon>
        <taxon>Amphisphaeriales</taxon>
        <taxon>Apiosporaceae</taxon>
        <taxon>Apiospora</taxon>
    </lineage>
</organism>
<dbReference type="AlphaFoldDB" id="A0AAW0QCT2"/>
<evidence type="ECO:0000256" key="7">
    <source>
        <dbReference type="SAM" id="Phobius"/>
    </source>
</evidence>